<dbReference type="RefSeq" id="WP_073228714.1">
    <property type="nucleotide sequence ID" value="NZ_FQUQ01000001.1"/>
</dbReference>
<organism evidence="1 2">
    <name type="scientific">Pedobacter caeni</name>
    <dbReference type="NCBI Taxonomy" id="288992"/>
    <lineage>
        <taxon>Bacteria</taxon>
        <taxon>Pseudomonadati</taxon>
        <taxon>Bacteroidota</taxon>
        <taxon>Sphingobacteriia</taxon>
        <taxon>Sphingobacteriales</taxon>
        <taxon>Sphingobacteriaceae</taxon>
        <taxon>Pedobacter</taxon>
    </lineage>
</organism>
<name>A0A1M4WEN6_9SPHI</name>
<keyword evidence="2" id="KW-1185">Reference proteome</keyword>
<dbReference type="Proteomes" id="UP000184287">
    <property type="component" value="Unassembled WGS sequence"/>
</dbReference>
<proteinExistence type="predicted"/>
<sequence>MGYSILKGPRYKLHYICFACRKNFKQPNPKDVAERKGELSLLLNGFYFVKPKKEIPVDIIQYLQYEYFDKKVICPECGANMIKVPMSFETPPKKNIKEWKILQSFYEAKGYVTNELPDNKKMLIEVLENSLEWHISMLQNADDHKSYLEKLNDAKIRLKHEIEAIRNELNHLKI</sequence>
<reference evidence="2" key="1">
    <citation type="submission" date="2016-11" db="EMBL/GenBank/DDBJ databases">
        <authorList>
            <person name="Varghese N."/>
            <person name="Submissions S."/>
        </authorList>
    </citation>
    <scope>NUCLEOTIDE SEQUENCE [LARGE SCALE GENOMIC DNA]</scope>
    <source>
        <strain evidence="2">DSM 16990</strain>
    </source>
</reference>
<dbReference type="EMBL" id="FQUQ01000001">
    <property type="protein sequence ID" value="SHE79708.1"/>
    <property type="molecule type" value="Genomic_DNA"/>
</dbReference>
<dbReference type="AlphaFoldDB" id="A0A1M4WEN6"/>
<evidence type="ECO:0000313" key="1">
    <source>
        <dbReference type="EMBL" id="SHE79708.1"/>
    </source>
</evidence>
<dbReference type="OrthoDB" id="69438at2"/>
<accession>A0A1M4WEN6</accession>
<protein>
    <submittedName>
        <fullName evidence="1">Uncharacterized protein</fullName>
    </submittedName>
</protein>
<gene>
    <name evidence="1" type="ORF">SAMN04488522_1011244</name>
</gene>
<evidence type="ECO:0000313" key="2">
    <source>
        <dbReference type="Proteomes" id="UP000184287"/>
    </source>
</evidence>